<dbReference type="EMBL" id="FNSC01000001">
    <property type="protein sequence ID" value="SED48302.1"/>
    <property type="molecule type" value="Genomic_DNA"/>
</dbReference>
<accession>A0A1H5B1F2</accession>
<organism evidence="1 2">
    <name type="scientific">Pseudomonas anguilliseptica</name>
    <dbReference type="NCBI Taxonomy" id="53406"/>
    <lineage>
        <taxon>Bacteria</taxon>
        <taxon>Pseudomonadati</taxon>
        <taxon>Pseudomonadota</taxon>
        <taxon>Gammaproteobacteria</taxon>
        <taxon>Pseudomonadales</taxon>
        <taxon>Pseudomonadaceae</taxon>
        <taxon>Pseudomonas</taxon>
    </lineage>
</organism>
<sequence>MADGIIKNLMAVIEAAEQLDRDTFEAEHIELDNGRSLLLVAITGENLDGMAMVMEGLCMTALESARARQVPAEYPYDSTVKLKYYGDESCTGWAHRGENGELLSAYARTPLDPDASIVVEERGA</sequence>
<dbReference type="OrthoDB" id="9035415at2"/>
<keyword evidence="2" id="KW-1185">Reference proteome</keyword>
<evidence type="ECO:0000313" key="1">
    <source>
        <dbReference type="EMBL" id="SED48302.1"/>
    </source>
</evidence>
<evidence type="ECO:0000313" key="2">
    <source>
        <dbReference type="Proteomes" id="UP000242849"/>
    </source>
</evidence>
<name>A0A1H5B1F2_PSEAG</name>
<dbReference type="AlphaFoldDB" id="A0A1H5B1F2"/>
<proteinExistence type="predicted"/>
<dbReference type="STRING" id="53406.SAMN05421553_2742"/>
<dbReference type="RefSeq" id="WP_090382044.1">
    <property type="nucleotide sequence ID" value="NZ_CP156749.1"/>
</dbReference>
<dbReference type="Proteomes" id="UP000242849">
    <property type="component" value="Unassembled WGS sequence"/>
</dbReference>
<gene>
    <name evidence="1" type="ORF">SAMN05421553_2742</name>
</gene>
<protein>
    <submittedName>
        <fullName evidence="1">Uncharacterized protein</fullName>
    </submittedName>
</protein>
<reference evidence="2" key="1">
    <citation type="submission" date="2016-10" db="EMBL/GenBank/DDBJ databases">
        <authorList>
            <person name="Varghese N."/>
            <person name="Submissions S."/>
        </authorList>
    </citation>
    <scope>NUCLEOTIDE SEQUENCE [LARGE SCALE GENOMIC DNA]</scope>
    <source>
        <strain evidence="2">DSM 12111</strain>
    </source>
</reference>